<keyword evidence="2" id="KW-0238">DNA-binding</keyword>
<dbReference type="GO" id="GO:0003700">
    <property type="term" value="F:DNA-binding transcription factor activity"/>
    <property type="evidence" value="ECO:0007669"/>
    <property type="project" value="InterPro"/>
</dbReference>
<dbReference type="InterPro" id="IPR051081">
    <property type="entry name" value="HTH_MetalResp_TranReg"/>
</dbReference>
<dbReference type="InterPro" id="IPR011991">
    <property type="entry name" value="ArsR-like_HTH"/>
</dbReference>
<proteinExistence type="predicted"/>
<feature type="domain" description="HTH arsR-type" evidence="4">
    <location>
        <begin position="1"/>
        <end position="100"/>
    </location>
</feature>
<evidence type="ECO:0000256" key="1">
    <source>
        <dbReference type="ARBA" id="ARBA00023015"/>
    </source>
</evidence>
<dbReference type="Proteomes" id="UP000247681">
    <property type="component" value="Unassembled WGS sequence"/>
</dbReference>
<dbReference type="EMBL" id="QJHL01000001">
    <property type="protein sequence ID" value="PXY46786.1"/>
    <property type="molecule type" value="Genomic_DNA"/>
</dbReference>
<dbReference type="InterPro" id="IPR036388">
    <property type="entry name" value="WH-like_DNA-bd_sf"/>
</dbReference>
<dbReference type="InterPro" id="IPR036390">
    <property type="entry name" value="WH_DNA-bd_sf"/>
</dbReference>
<keyword evidence="1" id="KW-0805">Transcription regulation</keyword>
<keyword evidence="3" id="KW-0804">Transcription</keyword>
<comment type="caution">
    <text evidence="5">The sequence shown here is derived from an EMBL/GenBank/DDBJ whole genome shotgun (WGS) entry which is preliminary data.</text>
</comment>
<protein>
    <submittedName>
        <fullName evidence="5">Transcriptional regulator</fullName>
    </submittedName>
</protein>
<dbReference type="GO" id="GO:0003677">
    <property type="term" value="F:DNA binding"/>
    <property type="evidence" value="ECO:0007669"/>
    <property type="project" value="UniProtKB-KW"/>
</dbReference>
<evidence type="ECO:0000256" key="3">
    <source>
        <dbReference type="ARBA" id="ARBA00023163"/>
    </source>
</evidence>
<dbReference type="OrthoDB" id="9790747at2"/>
<evidence type="ECO:0000259" key="4">
    <source>
        <dbReference type="PROSITE" id="PS50987"/>
    </source>
</evidence>
<organism evidence="5 6">
    <name type="scientific">Flavobacterium hydrophilum</name>
    <dbReference type="NCBI Taxonomy" id="2211445"/>
    <lineage>
        <taxon>Bacteria</taxon>
        <taxon>Pseudomonadati</taxon>
        <taxon>Bacteroidota</taxon>
        <taxon>Flavobacteriia</taxon>
        <taxon>Flavobacteriales</taxon>
        <taxon>Flavobacteriaceae</taxon>
        <taxon>Flavobacterium</taxon>
    </lineage>
</organism>
<dbReference type="InterPro" id="IPR001845">
    <property type="entry name" value="HTH_ArsR_DNA-bd_dom"/>
</dbReference>
<name>A0A2V4C600_9FLAO</name>
<dbReference type="CDD" id="cd00090">
    <property type="entry name" value="HTH_ARSR"/>
    <property type="match status" value="1"/>
</dbReference>
<reference evidence="5 6" key="1">
    <citation type="submission" date="2018-05" db="EMBL/GenBank/DDBJ databases">
        <title>Flavobacterium sp. strain IMCC34758, incomplete genome.</title>
        <authorList>
            <person name="Joung Y."/>
        </authorList>
    </citation>
    <scope>NUCLEOTIDE SEQUENCE [LARGE SCALE GENOMIC DNA]</scope>
    <source>
        <strain evidence="5 6">IMCC34758</strain>
    </source>
</reference>
<dbReference type="SUPFAM" id="SSF46785">
    <property type="entry name" value="Winged helix' DNA-binding domain"/>
    <property type="match status" value="1"/>
</dbReference>
<dbReference type="Pfam" id="PF01022">
    <property type="entry name" value="HTH_5"/>
    <property type="match status" value="1"/>
</dbReference>
<dbReference type="PANTHER" id="PTHR33154">
    <property type="entry name" value="TRANSCRIPTIONAL REGULATOR, ARSR FAMILY"/>
    <property type="match status" value="1"/>
</dbReference>
<evidence type="ECO:0000313" key="6">
    <source>
        <dbReference type="Proteomes" id="UP000247681"/>
    </source>
</evidence>
<dbReference type="Gene3D" id="1.10.10.10">
    <property type="entry name" value="Winged helix-like DNA-binding domain superfamily/Winged helix DNA-binding domain"/>
    <property type="match status" value="1"/>
</dbReference>
<dbReference type="RefSeq" id="WP_110345792.1">
    <property type="nucleotide sequence ID" value="NZ_QJHL01000001.1"/>
</dbReference>
<dbReference type="AlphaFoldDB" id="A0A2V4C600"/>
<accession>A0A2V4C600</accession>
<keyword evidence="6" id="KW-1185">Reference proteome</keyword>
<evidence type="ECO:0000256" key="2">
    <source>
        <dbReference type="ARBA" id="ARBA00023125"/>
    </source>
</evidence>
<evidence type="ECO:0000313" key="5">
    <source>
        <dbReference type="EMBL" id="PXY46786.1"/>
    </source>
</evidence>
<dbReference type="PANTHER" id="PTHR33154:SF33">
    <property type="entry name" value="TRANSCRIPTIONAL REPRESSOR SDPR"/>
    <property type="match status" value="1"/>
</dbReference>
<sequence>MDIVEINKVLSNQIRIDILNWLKKPEDNFPKQIYVPDFSDGVCVCHIQDKSGLSQSTVSHYLNMMQKVDLLIATRHGKWTYYRRNESEILKYIQTLSNEL</sequence>
<dbReference type="PROSITE" id="PS50987">
    <property type="entry name" value="HTH_ARSR_2"/>
    <property type="match status" value="1"/>
</dbReference>
<gene>
    <name evidence="5" type="ORF">DMB68_06415</name>
</gene>
<dbReference type="SMART" id="SM00418">
    <property type="entry name" value="HTH_ARSR"/>
    <property type="match status" value="1"/>
</dbReference>